<name>A0ABW2NPR6_9BACL</name>
<gene>
    <name evidence="1" type="ORF">ACFQPF_12400</name>
</gene>
<evidence type="ECO:0000313" key="1">
    <source>
        <dbReference type="EMBL" id="MFC7372471.1"/>
    </source>
</evidence>
<dbReference type="EMBL" id="JBHTCP010000041">
    <property type="protein sequence ID" value="MFC7372471.1"/>
    <property type="molecule type" value="Genomic_DNA"/>
</dbReference>
<proteinExistence type="predicted"/>
<dbReference type="RefSeq" id="WP_379750051.1">
    <property type="nucleotide sequence ID" value="NZ_JBHTCP010000041.1"/>
</dbReference>
<keyword evidence="2" id="KW-1185">Reference proteome</keyword>
<dbReference type="SUPFAM" id="SSF103642">
    <property type="entry name" value="Sec-C motif"/>
    <property type="match status" value="1"/>
</dbReference>
<evidence type="ECO:0000313" key="2">
    <source>
        <dbReference type="Proteomes" id="UP001596549"/>
    </source>
</evidence>
<reference evidence="2" key="1">
    <citation type="journal article" date="2019" name="Int. J. Syst. Evol. Microbiol.">
        <title>The Global Catalogue of Microorganisms (GCM) 10K type strain sequencing project: providing services to taxonomists for standard genome sequencing and annotation.</title>
        <authorList>
            <consortium name="The Broad Institute Genomics Platform"/>
            <consortium name="The Broad Institute Genome Sequencing Center for Infectious Disease"/>
            <person name="Wu L."/>
            <person name="Ma J."/>
        </authorList>
    </citation>
    <scope>NUCLEOTIDE SEQUENCE [LARGE SCALE GENOMIC DNA]</scope>
    <source>
        <strain evidence="2">NBRC 106396</strain>
    </source>
</reference>
<sequence length="681" mass="78225">MMIGRNEPCHCGSGKKYKKCCAGKDPAIATATAVKETGFGRFISLKMQLRMKLDLFLDRVHPRIPFNSIRKAFFKEMKAPLPADMKDTVFQYYLHFYHRFDNHKRAVEWLLDEEGTKLDVNEHSLLKQWCELVPRLLECVEHVDKGVMVQDKLTGEMFLMGRDPNMHYIHPWSVTFGMIEEFEGAYYLNGIMLWTAPGAAVVMYDELSNIHTDCLYEHYPRLLSLFLKEADKPPIPVVPHQEDIYELTYTVTNWDAVKSRFRQSSKWSLVDGEYVLLSDEIIYRDSLLKSSVEMNEILAKAVIKGNQLVFHSPILKEADTFKKKMEKLGLKLVNEKVIKQKHNVTIKYTGLDFVFYFNEIVPDYAMLFAQKKLLQETENEIFALGAALKDLPPAKAVLYLKQIEHLSSKDMKRLHPEEDVTEDFNTVRKELNLPLSPFVTGGAKRKTSLLHKGTVKKKKANGDAPFFLEHFSEFFDLKTRGKTKATANKYQHSLELIGMCLLEIGAKSWDDVGLYEWGKIMLFQYFVIENNEPSVHQVTHFLSALMQFVTYQDEKLDYHFSPLLKKLVKEHKHDVLDAVKLRSIINPAPHDYITQAYIQNLKGIEGVFAFEKVLSKSVKLVELSTGSPYNVSLPAPILRENIVHPGMVMEGQIVQTSKTVHKFSFANRIFPPGALPFLAGE</sequence>
<comment type="caution">
    <text evidence="1">The sequence shown here is derived from an EMBL/GenBank/DDBJ whole genome shotgun (WGS) entry which is preliminary data.</text>
</comment>
<dbReference type="Proteomes" id="UP001596549">
    <property type="component" value="Unassembled WGS sequence"/>
</dbReference>
<dbReference type="Pfam" id="PF02810">
    <property type="entry name" value="SEC-C"/>
    <property type="match status" value="1"/>
</dbReference>
<accession>A0ABW2NPR6</accession>
<dbReference type="Gene3D" id="3.10.450.50">
    <property type="match status" value="1"/>
</dbReference>
<dbReference type="InterPro" id="IPR004027">
    <property type="entry name" value="SEC_C_motif"/>
</dbReference>
<protein>
    <submittedName>
        <fullName evidence="1">YecA family protein</fullName>
    </submittedName>
</protein>
<organism evidence="1 2">
    <name type="scientific">Fictibacillus iocasae</name>
    <dbReference type="NCBI Taxonomy" id="2715437"/>
    <lineage>
        <taxon>Bacteria</taxon>
        <taxon>Bacillati</taxon>
        <taxon>Bacillota</taxon>
        <taxon>Bacilli</taxon>
        <taxon>Bacillales</taxon>
        <taxon>Fictibacillaceae</taxon>
        <taxon>Fictibacillus</taxon>
    </lineage>
</organism>